<comment type="caution">
    <text evidence="2">The sequence shown here is derived from an EMBL/GenBank/DDBJ whole genome shotgun (WGS) entry which is preliminary data.</text>
</comment>
<dbReference type="InterPro" id="IPR019734">
    <property type="entry name" value="TPR_rpt"/>
</dbReference>
<organism evidence="2 3">
    <name type="scientific">Paractinoplanes pyxinae</name>
    <dbReference type="NCBI Taxonomy" id="2997416"/>
    <lineage>
        <taxon>Bacteria</taxon>
        <taxon>Bacillati</taxon>
        <taxon>Actinomycetota</taxon>
        <taxon>Actinomycetes</taxon>
        <taxon>Micromonosporales</taxon>
        <taxon>Micromonosporaceae</taxon>
        <taxon>Paractinoplanes</taxon>
    </lineage>
</organism>
<feature type="repeat" description="TPR" evidence="1">
    <location>
        <begin position="13"/>
        <end position="46"/>
    </location>
</feature>
<sequence>MLHALSGNAHGEASTLDTYGLALHRTGDAGAAVDAYRAALSLMPAVGDRHLESTILEHLGDACESSGDLLQARSARHQALLILDTFHMDKADRLRSRLRRSAVD</sequence>
<keyword evidence="3" id="KW-1185">Reference proteome</keyword>
<name>A0ABT4B4X2_9ACTN</name>
<dbReference type="RefSeq" id="WP_267565941.1">
    <property type="nucleotide sequence ID" value="NZ_JAPNTZ010000009.1"/>
</dbReference>
<dbReference type="EMBL" id="JAPNTZ010000009">
    <property type="protein sequence ID" value="MCY1141548.1"/>
    <property type="molecule type" value="Genomic_DNA"/>
</dbReference>
<dbReference type="InterPro" id="IPR011990">
    <property type="entry name" value="TPR-like_helical_dom_sf"/>
</dbReference>
<reference evidence="2" key="1">
    <citation type="submission" date="2022-11" db="EMBL/GenBank/DDBJ databases">
        <authorList>
            <person name="Somphong A."/>
            <person name="Phongsopitanun W."/>
        </authorList>
    </citation>
    <scope>NUCLEOTIDE SEQUENCE</scope>
    <source>
        <strain evidence="2">Pm04-4</strain>
    </source>
</reference>
<evidence type="ECO:0000313" key="2">
    <source>
        <dbReference type="EMBL" id="MCY1141548.1"/>
    </source>
</evidence>
<dbReference type="PROSITE" id="PS50005">
    <property type="entry name" value="TPR"/>
    <property type="match status" value="1"/>
</dbReference>
<proteinExistence type="predicted"/>
<dbReference type="SUPFAM" id="SSF48452">
    <property type="entry name" value="TPR-like"/>
    <property type="match status" value="1"/>
</dbReference>
<dbReference type="Proteomes" id="UP001151002">
    <property type="component" value="Unassembled WGS sequence"/>
</dbReference>
<protein>
    <recommendedName>
        <fullName evidence="4">Tetratricopeptide repeat protein</fullName>
    </recommendedName>
</protein>
<gene>
    <name evidence="2" type="ORF">OWR29_26420</name>
</gene>
<accession>A0ABT4B4X2</accession>
<keyword evidence="1" id="KW-0802">TPR repeat</keyword>
<evidence type="ECO:0000256" key="1">
    <source>
        <dbReference type="PROSITE-ProRule" id="PRU00339"/>
    </source>
</evidence>
<evidence type="ECO:0000313" key="3">
    <source>
        <dbReference type="Proteomes" id="UP001151002"/>
    </source>
</evidence>
<evidence type="ECO:0008006" key="4">
    <source>
        <dbReference type="Google" id="ProtNLM"/>
    </source>
</evidence>
<dbReference type="Gene3D" id="1.25.40.10">
    <property type="entry name" value="Tetratricopeptide repeat domain"/>
    <property type="match status" value="1"/>
</dbReference>